<name>A0A382FYV7_9ZZZZ</name>
<dbReference type="SUPFAM" id="SSF52540">
    <property type="entry name" value="P-loop containing nucleoside triphosphate hydrolases"/>
    <property type="match status" value="1"/>
</dbReference>
<protein>
    <recommendedName>
        <fullName evidence="1">Tr-type G domain-containing protein</fullName>
    </recommendedName>
</protein>
<dbReference type="Pfam" id="PF00009">
    <property type="entry name" value="GTP_EFTU"/>
    <property type="match status" value="1"/>
</dbReference>
<feature type="non-terminal residue" evidence="2">
    <location>
        <position position="24"/>
    </location>
</feature>
<dbReference type="EMBL" id="UINC01052655">
    <property type="protein sequence ID" value="SVB68228.1"/>
    <property type="molecule type" value="Genomic_DNA"/>
</dbReference>
<organism evidence="2">
    <name type="scientific">marine metagenome</name>
    <dbReference type="NCBI Taxonomy" id="408172"/>
    <lineage>
        <taxon>unclassified sequences</taxon>
        <taxon>metagenomes</taxon>
        <taxon>ecological metagenomes</taxon>
    </lineage>
</organism>
<feature type="non-terminal residue" evidence="2">
    <location>
        <position position="1"/>
    </location>
</feature>
<dbReference type="InterPro" id="IPR000795">
    <property type="entry name" value="T_Tr_GTP-bd_dom"/>
</dbReference>
<reference evidence="2" key="1">
    <citation type="submission" date="2018-05" db="EMBL/GenBank/DDBJ databases">
        <authorList>
            <person name="Lanie J.A."/>
            <person name="Ng W.-L."/>
            <person name="Kazmierczak K.M."/>
            <person name="Andrzejewski T.M."/>
            <person name="Davidsen T.M."/>
            <person name="Wayne K.J."/>
            <person name="Tettelin H."/>
            <person name="Glass J.I."/>
            <person name="Rusch D."/>
            <person name="Podicherti R."/>
            <person name="Tsui H.-C.T."/>
            <person name="Winkler M.E."/>
        </authorList>
    </citation>
    <scope>NUCLEOTIDE SEQUENCE</scope>
</reference>
<evidence type="ECO:0000313" key="2">
    <source>
        <dbReference type="EMBL" id="SVB68228.1"/>
    </source>
</evidence>
<accession>A0A382FYV7</accession>
<dbReference type="GO" id="GO:0005525">
    <property type="term" value="F:GTP binding"/>
    <property type="evidence" value="ECO:0007669"/>
    <property type="project" value="InterPro"/>
</dbReference>
<gene>
    <name evidence="2" type="ORF">METZ01_LOCUS221082</name>
</gene>
<dbReference type="InterPro" id="IPR027417">
    <property type="entry name" value="P-loop_NTPase"/>
</dbReference>
<sequence length="24" mass="2486">MYVIGTSGHVDHGKSTLVEALTGI</sequence>
<dbReference type="AlphaFoldDB" id="A0A382FYV7"/>
<evidence type="ECO:0000259" key="1">
    <source>
        <dbReference type="Pfam" id="PF00009"/>
    </source>
</evidence>
<feature type="domain" description="Tr-type G" evidence="1">
    <location>
        <begin position="3"/>
        <end position="22"/>
    </location>
</feature>
<dbReference type="GO" id="GO:0003924">
    <property type="term" value="F:GTPase activity"/>
    <property type="evidence" value="ECO:0007669"/>
    <property type="project" value="InterPro"/>
</dbReference>
<proteinExistence type="predicted"/>
<dbReference type="Gene3D" id="3.40.50.300">
    <property type="entry name" value="P-loop containing nucleotide triphosphate hydrolases"/>
    <property type="match status" value="1"/>
</dbReference>